<comment type="subcellular location">
    <subcellularLocation>
        <location evidence="6">Cell membrane</location>
        <topology evidence="6">Multi-pass membrane protein</topology>
    </subcellularLocation>
    <subcellularLocation>
        <location evidence="1">Membrane</location>
    </subcellularLocation>
</comment>
<dbReference type="EMBL" id="JAEQNC010000005">
    <property type="protein sequence ID" value="MBL0372355.1"/>
    <property type="molecule type" value="Genomic_DNA"/>
</dbReference>
<dbReference type="PANTHER" id="PTHR23427">
    <property type="entry name" value="SURFEIT LOCUS PROTEIN"/>
    <property type="match status" value="1"/>
</dbReference>
<protein>
    <recommendedName>
        <fullName evidence="6">SURF1-like protein</fullName>
    </recommendedName>
</protein>
<gene>
    <name evidence="7" type="ORF">JJB09_09970</name>
</gene>
<reference evidence="7" key="1">
    <citation type="submission" date="2021-01" db="EMBL/GenBank/DDBJ databases">
        <title>Rhizobium sp. strain KVB221 16S ribosomal RNA gene Genome sequencing and assembly.</title>
        <authorList>
            <person name="Kang M."/>
        </authorList>
    </citation>
    <scope>NUCLEOTIDE SEQUENCE</scope>
    <source>
        <strain evidence="7">KVB221</strain>
    </source>
</reference>
<dbReference type="PROSITE" id="PS50895">
    <property type="entry name" value="SURF1"/>
    <property type="match status" value="1"/>
</dbReference>
<dbReference type="CDD" id="cd06662">
    <property type="entry name" value="SURF1"/>
    <property type="match status" value="1"/>
</dbReference>
<comment type="caution">
    <text evidence="7">The sequence shown here is derived from an EMBL/GenBank/DDBJ whole genome shotgun (WGS) entry which is preliminary data.</text>
</comment>
<evidence type="ECO:0000256" key="2">
    <source>
        <dbReference type="ARBA" id="ARBA00007165"/>
    </source>
</evidence>
<evidence type="ECO:0000256" key="4">
    <source>
        <dbReference type="ARBA" id="ARBA00022989"/>
    </source>
</evidence>
<evidence type="ECO:0000256" key="1">
    <source>
        <dbReference type="ARBA" id="ARBA00004370"/>
    </source>
</evidence>
<accession>A0A936YL44</accession>
<evidence type="ECO:0000256" key="6">
    <source>
        <dbReference type="RuleBase" id="RU363076"/>
    </source>
</evidence>
<keyword evidence="6" id="KW-1003">Cell membrane</keyword>
<keyword evidence="4 6" id="KW-1133">Transmembrane helix</keyword>
<sequence length="248" mass="27063">MIDAHPSRQRSHLLTATICSLLLLLTAVFIALGAWQLERLSWKLDLISRIDTRIHAEPVAPPSGSEWAASKPADVEYRRVRVSGTFDNSKETYVYASTERGAGYWVITPLMLADSSSILINRGFVPTASRDPISRPNGQPTGPVTINGLLRLPEPGGTFIRSNDPVNDRWYSRDVAAIADKRGIALIAPYFIDADSAPNPGGLPVGGLTVVTFRNNHQVYALTWFVLAAMVAAAAAYLIATERHARRS</sequence>
<feature type="transmembrane region" description="Helical" evidence="6">
    <location>
        <begin position="219"/>
        <end position="240"/>
    </location>
</feature>
<name>A0A936YL44_9HYPH</name>
<feature type="transmembrane region" description="Helical" evidence="6">
    <location>
        <begin position="12"/>
        <end position="35"/>
    </location>
</feature>
<dbReference type="InterPro" id="IPR002994">
    <property type="entry name" value="Surf1/Shy1"/>
</dbReference>
<keyword evidence="3 6" id="KW-0812">Transmembrane</keyword>
<evidence type="ECO:0000313" key="7">
    <source>
        <dbReference type="EMBL" id="MBL0372355.1"/>
    </source>
</evidence>
<keyword evidence="5 6" id="KW-0472">Membrane</keyword>
<dbReference type="AlphaFoldDB" id="A0A936YL44"/>
<keyword evidence="8" id="KW-1185">Reference proteome</keyword>
<evidence type="ECO:0000313" key="8">
    <source>
        <dbReference type="Proteomes" id="UP000633219"/>
    </source>
</evidence>
<dbReference type="Proteomes" id="UP000633219">
    <property type="component" value="Unassembled WGS sequence"/>
</dbReference>
<dbReference type="Pfam" id="PF02104">
    <property type="entry name" value="SURF1"/>
    <property type="match status" value="1"/>
</dbReference>
<comment type="similarity">
    <text evidence="2 6">Belongs to the SURF1 family.</text>
</comment>
<proteinExistence type="inferred from homology"/>
<organism evidence="7 8">
    <name type="scientific">Rhizobium setariae</name>
    <dbReference type="NCBI Taxonomy" id="2801340"/>
    <lineage>
        <taxon>Bacteria</taxon>
        <taxon>Pseudomonadati</taxon>
        <taxon>Pseudomonadota</taxon>
        <taxon>Alphaproteobacteria</taxon>
        <taxon>Hyphomicrobiales</taxon>
        <taxon>Rhizobiaceae</taxon>
        <taxon>Rhizobium/Agrobacterium group</taxon>
        <taxon>Rhizobium</taxon>
    </lineage>
</organism>
<dbReference type="GO" id="GO:0005886">
    <property type="term" value="C:plasma membrane"/>
    <property type="evidence" value="ECO:0007669"/>
    <property type="project" value="UniProtKB-SubCell"/>
</dbReference>
<dbReference type="PANTHER" id="PTHR23427:SF2">
    <property type="entry name" value="SURFEIT LOCUS PROTEIN 1"/>
    <property type="match status" value="1"/>
</dbReference>
<dbReference type="RefSeq" id="WP_201656951.1">
    <property type="nucleotide sequence ID" value="NZ_JAEQNC010000005.1"/>
</dbReference>
<evidence type="ECO:0000256" key="3">
    <source>
        <dbReference type="ARBA" id="ARBA00022692"/>
    </source>
</evidence>
<dbReference type="InterPro" id="IPR045214">
    <property type="entry name" value="Surf1/Surf4"/>
</dbReference>
<evidence type="ECO:0000256" key="5">
    <source>
        <dbReference type="ARBA" id="ARBA00023136"/>
    </source>
</evidence>